<proteinExistence type="predicted"/>
<comment type="caution">
    <text evidence="1">The sequence shown here is derived from an EMBL/GenBank/DDBJ whole genome shotgun (WGS) entry which is preliminary data.</text>
</comment>
<organism evidence="1 2">
    <name type="scientific">Brevundimonas variabilis</name>
    <dbReference type="NCBI Taxonomy" id="74312"/>
    <lineage>
        <taxon>Bacteria</taxon>
        <taxon>Pseudomonadati</taxon>
        <taxon>Pseudomonadota</taxon>
        <taxon>Alphaproteobacteria</taxon>
        <taxon>Caulobacterales</taxon>
        <taxon>Caulobacteraceae</taxon>
        <taxon>Brevundimonas</taxon>
    </lineage>
</organism>
<dbReference type="InterPro" id="IPR010323">
    <property type="entry name" value="DUF924"/>
</dbReference>
<dbReference type="Proteomes" id="UP000545037">
    <property type="component" value="Unassembled WGS sequence"/>
</dbReference>
<evidence type="ECO:0000313" key="2">
    <source>
        <dbReference type="Proteomes" id="UP000545037"/>
    </source>
</evidence>
<dbReference type="RefSeq" id="WP_183212742.1">
    <property type="nucleotide sequence ID" value="NZ_JACHOR010000002.1"/>
</dbReference>
<dbReference type="Gene3D" id="1.25.40.10">
    <property type="entry name" value="Tetratricopeptide repeat domain"/>
    <property type="match status" value="1"/>
</dbReference>
<name>A0A7W9CIF3_9CAUL</name>
<keyword evidence="2" id="KW-1185">Reference proteome</keyword>
<dbReference type="SUPFAM" id="SSF48452">
    <property type="entry name" value="TPR-like"/>
    <property type="match status" value="1"/>
</dbReference>
<sequence length="180" mass="20371">MPGLITPSTLVGFWKDAGPARWYKKDPQFDWLFREEGRAAHFAAARRQLDDWMSTAEGALALMIVLDQYPRNSFRGTAHQFATDPLALMFAKDAIARGYPAAFEPDLRQFLFMPLMHSEAMVDQDALLPLVADMPDTLKFAHVHRDVIVRFGRFPHRNACLGRVTTGEEQAFLDNGGFWG</sequence>
<reference evidence="1 2" key="1">
    <citation type="submission" date="2020-08" db="EMBL/GenBank/DDBJ databases">
        <title>Genomic Encyclopedia of Type Strains, Phase IV (KMG-IV): sequencing the most valuable type-strain genomes for metagenomic binning, comparative biology and taxonomic classification.</title>
        <authorList>
            <person name="Goeker M."/>
        </authorList>
    </citation>
    <scope>NUCLEOTIDE SEQUENCE [LARGE SCALE GENOMIC DNA]</scope>
    <source>
        <strain evidence="1 2">DSM 4737</strain>
    </source>
</reference>
<accession>A0A7W9CIF3</accession>
<dbReference type="EMBL" id="JACHOR010000002">
    <property type="protein sequence ID" value="MBB5745787.1"/>
    <property type="molecule type" value="Genomic_DNA"/>
</dbReference>
<dbReference type="AlphaFoldDB" id="A0A7W9CIF3"/>
<dbReference type="Pfam" id="PF06041">
    <property type="entry name" value="DUF924"/>
    <property type="match status" value="1"/>
</dbReference>
<protein>
    <submittedName>
        <fullName evidence="1">Uncharacterized protein (DUF924 family)</fullName>
    </submittedName>
</protein>
<dbReference type="Gene3D" id="1.20.58.320">
    <property type="entry name" value="TPR-like"/>
    <property type="match status" value="1"/>
</dbReference>
<evidence type="ECO:0000313" key="1">
    <source>
        <dbReference type="EMBL" id="MBB5745787.1"/>
    </source>
</evidence>
<dbReference type="InterPro" id="IPR011990">
    <property type="entry name" value="TPR-like_helical_dom_sf"/>
</dbReference>
<gene>
    <name evidence="1" type="ORF">GGR13_001371</name>
</gene>